<feature type="region of interest" description="Disordered" evidence="1">
    <location>
        <begin position="1"/>
        <end position="22"/>
    </location>
</feature>
<dbReference type="EMBL" id="BGZK01000354">
    <property type="protein sequence ID" value="GBP38829.1"/>
    <property type="molecule type" value="Genomic_DNA"/>
</dbReference>
<comment type="caution">
    <text evidence="2">The sequence shown here is derived from an EMBL/GenBank/DDBJ whole genome shotgun (WGS) entry which is preliminary data.</text>
</comment>
<feature type="compositionally biased region" description="Basic and acidic residues" evidence="1">
    <location>
        <begin position="11"/>
        <end position="22"/>
    </location>
</feature>
<gene>
    <name evidence="2" type="ORF">EVAR_33580_1</name>
</gene>
<dbReference type="Proteomes" id="UP000299102">
    <property type="component" value="Unassembled WGS sequence"/>
</dbReference>
<proteinExistence type="predicted"/>
<accession>A0A4C1VJQ7</accession>
<sequence length="77" mass="8727">MINFQQVPAARRSEVKADESETRSRFQYSVSGLRRNRLERASASARTQPPAALARMLSYSRTLEKSDKATNIVLRTV</sequence>
<evidence type="ECO:0000313" key="3">
    <source>
        <dbReference type="Proteomes" id="UP000299102"/>
    </source>
</evidence>
<evidence type="ECO:0000313" key="2">
    <source>
        <dbReference type="EMBL" id="GBP38829.1"/>
    </source>
</evidence>
<keyword evidence="3" id="KW-1185">Reference proteome</keyword>
<evidence type="ECO:0000256" key="1">
    <source>
        <dbReference type="SAM" id="MobiDB-lite"/>
    </source>
</evidence>
<reference evidence="2 3" key="1">
    <citation type="journal article" date="2019" name="Commun. Biol.">
        <title>The bagworm genome reveals a unique fibroin gene that provides high tensile strength.</title>
        <authorList>
            <person name="Kono N."/>
            <person name="Nakamura H."/>
            <person name="Ohtoshi R."/>
            <person name="Tomita M."/>
            <person name="Numata K."/>
            <person name="Arakawa K."/>
        </authorList>
    </citation>
    <scope>NUCLEOTIDE SEQUENCE [LARGE SCALE GENOMIC DNA]</scope>
</reference>
<dbReference type="AlphaFoldDB" id="A0A4C1VJQ7"/>
<organism evidence="2 3">
    <name type="scientific">Eumeta variegata</name>
    <name type="common">Bagworm moth</name>
    <name type="synonym">Eumeta japonica</name>
    <dbReference type="NCBI Taxonomy" id="151549"/>
    <lineage>
        <taxon>Eukaryota</taxon>
        <taxon>Metazoa</taxon>
        <taxon>Ecdysozoa</taxon>
        <taxon>Arthropoda</taxon>
        <taxon>Hexapoda</taxon>
        <taxon>Insecta</taxon>
        <taxon>Pterygota</taxon>
        <taxon>Neoptera</taxon>
        <taxon>Endopterygota</taxon>
        <taxon>Lepidoptera</taxon>
        <taxon>Glossata</taxon>
        <taxon>Ditrysia</taxon>
        <taxon>Tineoidea</taxon>
        <taxon>Psychidae</taxon>
        <taxon>Oiketicinae</taxon>
        <taxon>Eumeta</taxon>
    </lineage>
</organism>
<protein>
    <submittedName>
        <fullName evidence="2">Uncharacterized protein</fullName>
    </submittedName>
</protein>
<name>A0A4C1VJQ7_EUMVA</name>